<dbReference type="AlphaFoldDB" id="A0A5B0REW4"/>
<evidence type="ECO:0000313" key="2">
    <source>
        <dbReference type="Proteomes" id="UP000325313"/>
    </source>
</evidence>
<gene>
    <name evidence="1" type="ORF">PGTUg99_020316</name>
</gene>
<sequence>MSCDIHHVFLSSYTGVNHAEKDPFFLILFNTVTSSSSQQYQANHISTPSYLLH</sequence>
<name>A0A5B0REW4_PUCGR</name>
<protein>
    <submittedName>
        <fullName evidence="1">Uncharacterized protein</fullName>
    </submittedName>
</protein>
<dbReference type="EMBL" id="VDEP01000210">
    <property type="protein sequence ID" value="KAA1123284.1"/>
    <property type="molecule type" value="Genomic_DNA"/>
</dbReference>
<accession>A0A5B0REW4</accession>
<evidence type="ECO:0000313" key="1">
    <source>
        <dbReference type="EMBL" id="KAA1123284.1"/>
    </source>
</evidence>
<dbReference type="Proteomes" id="UP000325313">
    <property type="component" value="Unassembled WGS sequence"/>
</dbReference>
<organism evidence="1 2">
    <name type="scientific">Puccinia graminis f. sp. tritici</name>
    <dbReference type="NCBI Taxonomy" id="56615"/>
    <lineage>
        <taxon>Eukaryota</taxon>
        <taxon>Fungi</taxon>
        <taxon>Dikarya</taxon>
        <taxon>Basidiomycota</taxon>
        <taxon>Pucciniomycotina</taxon>
        <taxon>Pucciniomycetes</taxon>
        <taxon>Pucciniales</taxon>
        <taxon>Pucciniaceae</taxon>
        <taxon>Puccinia</taxon>
    </lineage>
</organism>
<proteinExistence type="predicted"/>
<reference evidence="1 2" key="1">
    <citation type="submission" date="2019-05" db="EMBL/GenBank/DDBJ databases">
        <title>Emergence of the Ug99 lineage of the wheat stem rust pathogen through somatic hybridization.</title>
        <authorList>
            <person name="Li F."/>
            <person name="Upadhyaya N.M."/>
            <person name="Sperschneider J."/>
            <person name="Matny O."/>
            <person name="Nguyen-Phuc H."/>
            <person name="Mago R."/>
            <person name="Raley C."/>
            <person name="Miller M.E."/>
            <person name="Silverstein K.A.T."/>
            <person name="Henningsen E."/>
            <person name="Hirsch C.D."/>
            <person name="Visser B."/>
            <person name="Pretorius Z.A."/>
            <person name="Steffenson B.J."/>
            <person name="Schwessinger B."/>
            <person name="Dodds P.N."/>
            <person name="Figueroa M."/>
        </authorList>
    </citation>
    <scope>NUCLEOTIDE SEQUENCE [LARGE SCALE GENOMIC DNA]</scope>
    <source>
        <strain evidence="1 2">Ug99</strain>
    </source>
</reference>
<comment type="caution">
    <text evidence="1">The sequence shown here is derived from an EMBL/GenBank/DDBJ whole genome shotgun (WGS) entry which is preliminary data.</text>
</comment>